<organism evidence="2 3">
    <name type="scientific">Guyparkeria halophila</name>
    <dbReference type="NCBI Taxonomy" id="47960"/>
    <lineage>
        <taxon>Bacteria</taxon>
        <taxon>Pseudomonadati</taxon>
        <taxon>Pseudomonadota</taxon>
        <taxon>Gammaproteobacteria</taxon>
        <taxon>Chromatiales</taxon>
        <taxon>Thioalkalibacteraceae</taxon>
        <taxon>Guyparkeria</taxon>
    </lineage>
</organism>
<dbReference type="PANTHER" id="PTHR12935:SF0">
    <property type="entry name" value="GAMMA-GLUTAMYLCYCLOTRANSFERASE"/>
    <property type="match status" value="1"/>
</dbReference>
<dbReference type="InterPro" id="IPR036568">
    <property type="entry name" value="GGCT-like_sf"/>
</dbReference>
<dbReference type="InterPro" id="IPR017939">
    <property type="entry name" value="G-Glutamylcylcotransferase"/>
</dbReference>
<sequence>MTSLRAKGVQPVRSQPAALPGWRLRFNVRHFFRHEGGVGNIEPSDAPGDQVLGVLHECPDDSLPTLDQAEARGVGYDRIVVDVETAAGTVPAFAYVGRPDFIDESCLPSRRYLNILLRGARLAELDPAYIKRLAHQPTLAVVAAPPFEHPPGPHPIFNADSLRAHPDYTALYGAVFDMSDARPSHDFLKGLFGGRDMTLFHLQRMDSSDGNETLDDIRADRLDEAQRRYLNGYLQEYKREYRYIGRFAYY</sequence>
<accession>A0ABZ0YU08</accession>
<dbReference type="EMBL" id="CP140153">
    <property type="protein sequence ID" value="WQH15658.1"/>
    <property type="molecule type" value="Genomic_DNA"/>
</dbReference>
<dbReference type="Gene3D" id="3.10.120.10">
    <property type="entry name" value="Cytochrome b5-like heme/steroid binding domain"/>
    <property type="match status" value="1"/>
</dbReference>
<dbReference type="InterPro" id="IPR013024">
    <property type="entry name" value="GGCT-like"/>
</dbReference>
<evidence type="ECO:0000256" key="1">
    <source>
        <dbReference type="ARBA" id="ARBA00023239"/>
    </source>
</evidence>
<dbReference type="PANTHER" id="PTHR12935">
    <property type="entry name" value="GAMMA-GLUTAMYLCYCLOTRANSFERASE"/>
    <property type="match status" value="1"/>
</dbReference>
<evidence type="ECO:0000313" key="3">
    <source>
        <dbReference type="Proteomes" id="UP001327459"/>
    </source>
</evidence>
<keyword evidence="3" id="KW-1185">Reference proteome</keyword>
<dbReference type="Pfam" id="PF13772">
    <property type="entry name" value="AIG2_2"/>
    <property type="match status" value="1"/>
</dbReference>
<proteinExistence type="predicted"/>
<gene>
    <name evidence="2" type="ORF">SR882_07760</name>
</gene>
<name>A0ABZ0YU08_9GAMM</name>
<dbReference type="SUPFAM" id="SSF110857">
    <property type="entry name" value="Gamma-glutamyl cyclotransferase-like"/>
    <property type="match status" value="1"/>
</dbReference>
<dbReference type="Proteomes" id="UP001327459">
    <property type="component" value="Chromosome"/>
</dbReference>
<reference evidence="2 3" key="1">
    <citation type="submission" date="2023-11" db="EMBL/GenBank/DDBJ databases">
        <title>MicrobeMod: A computational toolkit for identifying prokaryotic methylation and restriction-modification with nanopore sequencing.</title>
        <authorList>
            <person name="Crits-Christoph A."/>
            <person name="Kang S.C."/>
            <person name="Lee H."/>
            <person name="Ostrov N."/>
        </authorList>
    </citation>
    <scope>NUCLEOTIDE SEQUENCE [LARGE SCALE GENOMIC DNA]</scope>
    <source>
        <strain evidence="2 3">ATCC 49870</strain>
    </source>
</reference>
<dbReference type="Gene3D" id="3.10.490.10">
    <property type="entry name" value="Gamma-glutamyl cyclotransferase-like"/>
    <property type="match status" value="1"/>
</dbReference>
<dbReference type="InterPro" id="IPR036400">
    <property type="entry name" value="Cyt_B5-like_heme/steroid_sf"/>
</dbReference>
<keyword evidence="1" id="KW-0456">Lyase</keyword>
<protein>
    <submittedName>
        <fullName evidence="2">Gamma-glutamylcyclotransferase family protein</fullName>
    </submittedName>
</protein>
<dbReference type="CDD" id="cd06661">
    <property type="entry name" value="GGCT_like"/>
    <property type="match status" value="1"/>
</dbReference>
<evidence type="ECO:0000313" key="2">
    <source>
        <dbReference type="EMBL" id="WQH15658.1"/>
    </source>
</evidence>